<dbReference type="CDD" id="cd00995">
    <property type="entry name" value="PBP2_NikA_DppA_OppA_like"/>
    <property type="match status" value="1"/>
</dbReference>
<dbReference type="EMBL" id="FOWC01000002">
    <property type="protein sequence ID" value="SFO71310.1"/>
    <property type="molecule type" value="Genomic_DNA"/>
</dbReference>
<evidence type="ECO:0000256" key="1">
    <source>
        <dbReference type="SAM" id="SignalP"/>
    </source>
</evidence>
<reference evidence="3 6" key="2">
    <citation type="submission" date="2020-01" db="EMBL/GenBank/DDBJ databases">
        <title>Insect and environment-associated Actinomycetes.</title>
        <authorList>
            <person name="Currrie C."/>
            <person name="Chevrette M."/>
            <person name="Carlson C."/>
            <person name="Stubbendieck R."/>
            <person name="Wendt-Pienkowski E."/>
        </authorList>
    </citation>
    <scope>NUCLEOTIDE SEQUENCE [LARGE SCALE GENOMIC DNA]</scope>
    <source>
        <strain evidence="3 6">SID8386</strain>
    </source>
</reference>
<dbReference type="GO" id="GO:0015833">
    <property type="term" value="P:peptide transport"/>
    <property type="evidence" value="ECO:0007669"/>
    <property type="project" value="TreeGrafter"/>
</dbReference>
<keyword evidence="1" id="KW-0732">Signal</keyword>
<dbReference type="Gene3D" id="3.10.105.10">
    <property type="entry name" value="Dipeptide-binding Protein, Domain 3"/>
    <property type="match status" value="1"/>
</dbReference>
<dbReference type="GO" id="GO:0043190">
    <property type="term" value="C:ATP-binding cassette (ABC) transporter complex"/>
    <property type="evidence" value="ECO:0007669"/>
    <property type="project" value="InterPro"/>
</dbReference>
<dbReference type="AlphaFoldDB" id="A0A1I5JF62"/>
<dbReference type="GO" id="GO:0042597">
    <property type="term" value="C:periplasmic space"/>
    <property type="evidence" value="ECO:0007669"/>
    <property type="project" value="UniProtKB-ARBA"/>
</dbReference>
<dbReference type="RefSeq" id="WP_067575640.1">
    <property type="nucleotide sequence ID" value="NZ_FOWC01000002.1"/>
</dbReference>
<evidence type="ECO:0000259" key="2">
    <source>
        <dbReference type="Pfam" id="PF00496"/>
    </source>
</evidence>
<dbReference type="PANTHER" id="PTHR30290">
    <property type="entry name" value="PERIPLASMIC BINDING COMPONENT OF ABC TRANSPORTER"/>
    <property type="match status" value="1"/>
</dbReference>
<dbReference type="STRING" id="112413.SAMN05421854_1021098"/>
<sequence>MRGSSRLWSAAAVVTTLSLLLTACGGGGSSSGSSGEADPNGTFTVYGTEPQNTLIPTNTNELGGSKAVDPMFSGLVAYKGDSGEPYNLMAESITTTDSKVFDIKIKHGWKFHDGTEVKAKNFVDAWNYGANSANGQINSTFFENIAGYSDVHPADKAAKPAKDKMSGLAVKGDYEFQVTLDAPFSVFTTKIGYTAFAPLPDSFFKDPAAFAKHPIGNGPMKFVSRTPNVDIKLTRFEDYPGPDKVKFKDLDVKIYASQETAYQDLLSNKLDFIETLPPSALTADKYKTDLKDNLVTGHLLGISTIAVPYYVPGYNNLDLRRAISMAIDRAQITKTVMHDTYVPADGYVSQGIPGFRPGVCGEYCKFDPAKAKELFAKSGFKGKLTIASNADGGRKEPLVAACNSIKNTLGVECDFVPATDFGQWRSIVTGHKLTGMGRSDWSADYPSIEDFLNPLYRTGASANDSTYSNPQVDALLKQADSTADKDAAVKLYQQAEDLVAKDLPSIPVWDEKGVAAKSKHTKTVVLDFRRRADYSSVEVLKK</sequence>
<dbReference type="SUPFAM" id="SSF53850">
    <property type="entry name" value="Periplasmic binding protein-like II"/>
    <property type="match status" value="1"/>
</dbReference>
<proteinExistence type="predicted"/>
<feature type="signal peptide" evidence="1">
    <location>
        <begin position="1"/>
        <end position="23"/>
    </location>
</feature>
<evidence type="ECO:0000313" key="4">
    <source>
        <dbReference type="EMBL" id="SFO71310.1"/>
    </source>
</evidence>
<dbReference type="EMBL" id="JAAGNC010000039">
    <property type="protein sequence ID" value="NEC55186.1"/>
    <property type="molecule type" value="Genomic_DNA"/>
</dbReference>
<dbReference type="Pfam" id="PF00496">
    <property type="entry name" value="SBP_bac_5"/>
    <property type="match status" value="1"/>
</dbReference>
<name>A0A1I5JF62_9PSEU</name>
<organism evidence="4 5">
    <name type="scientific">Amycolatopsis rubida</name>
    <dbReference type="NCBI Taxonomy" id="112413"/>
    <lineage>
        <taxon>Bacteria</taxon>
        <taxon>Bacillati</taxon>
        <taxon>Actinomycetota</taxon>
        <taxon>Actinomycetes</taxon>
        <taxon>Pseudonocardiales</taxon>
        <taxon>Pseudonocardiaceae</taxon>
        <taxon>Amycolatopsis</taxon>
    </lineage>
</organism>
<evidence type="ECO:0000313" key="5">
    <source>
        <dbReference type="Proteomes" id="UP000199137"/>
    </source>
</evidence>
<dbReference type="PANTHER" id="PTHR30290:SF83">
    <property type="entry name" value="ABC TRANSPORTER SUBSTRATE-BINDING PROTEIN"/>
    <property type="match status" value="1"/>
</dbReference>
<dbReference type="OrthoDB" id="9046151at2"/>
<dbReference type="InterPro" id="IPR000914">
    <property type="entry name" value="SBP_5_dom"/>
</dbReference>
<feature type="chain" id="PRO_5044058587" evidence="1">
    <location>
        <begin position="24"/>
        <end position="542"/>
    </location>
</feature>
<dbReference type="Gene3D" id="3.90.76.10">
    <property type="entry name" value="Dipeptide-binding Protein, Domain 1"/>
    <property type="match status" value="1"/>
</dbReference>
<evidence type="ECO:0000313" key="6">
    <source>
        <dbReference type="Proteomes" id="UP000470404"/>
    </source>
</evidence>
<dbReference type="Proteomes" id="UP000470404">
    <property type="component" value="Unassembled WGS sequence"/>
</dbReference>
<feature type="domain" description="Solute-binding protein family 5" evidence="2">
    <location>
        <begin position="84"/>
        <end position="461"/>
    </location>
</feature>
<dbReference type="InterPro" id="IPR039424">
    <property type="entry name" value="SBP_5"/>
</dbReference>
<dbReference type="PROSITE" id="PS51257">
    <property type="entry name" value="PROKAR_LIPOPROTEIN"/>
    <property type="match status" value="1"/>
</dbReference>
<protein>
    <submittedName>
        <fullName evidence="3">ABC transporter substrate-binding protein</fullName>
    </submittedName>
    <submittedName>
        <fullName evidence="4">Oligopeptide transport system substrate-binding protein</fullName>
    </submittedName>
</protein>
<evidence type="ECO:0000313" key="3">
    <source>
        <dbReference type="EMBL" id="NEC55186.1"/>
    </source>
</evidence>
<dbReference type="PIRSF" id="PIRSF002741">
    <property type="entry name" value="MppA"/>
    <property type="match status" value="1"/>
</dbReference>
<dbReference type="InterPro" id="IPR030678">
    <property type="entry name" value="Peptide/Ni-bd"/>
</dbReference>
<gene>
    <name evidence="3" type="ORF">G3I59_06140</name>
    <name evidence="4" type="ORF">SAMN05421854_1021098</name>
</gene>
<keyword evidence="6" id="KW-1185">Reference proteome</keyword>
<dbReference type="GO" id="GO:1904680">
    <property type="term" value="F:peptide transmembrane transporter activity"/>
    <property type="evidence" value="ECO:0007669"/>
    <property type="project" value="TreeGrafter"/>
</dbReference>
<dbReference type="Gene3D" id="3.40.190.10">
    <property type="entry name" value="Periplasmic binding protein-like II"/>
    <property type="match status" value="1"/>
</dbReference>
<dbReference type="Proteomes" id="UP000199137">
    <property type="component" value="Unassembled WGS sequence"/>
</dbReference>
<accession>A0A1I5JF62</accession>
<reference evidence="4 5" key="1">
    <citation type="submission" date="2016-10" db="EMBL/GenBank/DDBJ databases">
        <authorList>
            <person name="de Groot N.N."/>
        </authorList>
    </citation>
    <scope>NUCLEOTIDE SEQUENCE [LARGE SCALE GENOMIC DNA]</scope>
    <source>
        <strain evidence="4 5">DSM 44637</strain>
    </source>
</reference>